<protein>
    <recommendedName>
        <fullName evidence="3">CCHC-type domain-containing protein</fullName>
    </recommendedName>
</protein>
<keyword evidence="1" id="KW-0862">Zinc</keyword>
<evidence type="ECO:0000313" key="4">
    <source>
        <dbReference type="Ensembl" id="ENSAMXP00000028301.1"/>
    </source>
</evidence>
<dbReference type="AlphaFoldDB" id="A0A3B1IF47"/>
<reference evidence="4" key="4">
    <citation type="submission" date="2025-09" db="UniProtKB">
        <authorList>
            <consortium name="Ensembl"/>
        </authorList>
    </citation>
    <scope>IDENTIFICATION</scope>
</reference>
<dbReference type="InterPro" id="IPR036875">
    <property type="entry name" value="Znf_CCHC_sf"/>
</dbReference>
<dbReference type="SMART" id="SM00343">
    <property type="entry name" value="ZnF_C2HC"/>
    <property type="match status" value="2"/>
</dbReference>
<dbReference type="Proteomes" id="UP000018467">
    <property type="component" value="Unassembled WGS sequence"/>
</dbReference>
<feature type="region of interest" description="Disordered" evidence="2">
    <location>
        <begin position="59"/>
        <end position="78"/>
    </location>
</feature>
<dbReference type="Pfam" id="PF00098">
    <property type="entry name" value="zf-CCHC"/>
    <property type="match status" value="1"/>
</dbReference>
<reference evidence="5" key="1">
    <citation type="submission" date="2013-03" db="EMBL/GenBank/DDBJ databases">
        <authorList>
            <person name="Jeffery W."/>
            <person name="Warren W."/>
            <person name="Wilson R.K."/>
        </authorList>
    </citation>
    <scope>NUCLEOTIDE SEQUENCE</scope>
    <source>
        <strain evidence="5">female</strain>
    </source>
</reference>
<evidence type="ECO:0000256" key="1">
    <source>
        <dbReference type="PROSITE-ProRule" id="PRU00047"/>
    </source>
</evidence>
<evidence type="ECO:0000256" key="2">
    <source>
        <dbReference type="SAM" id="MobiDB-lite"/>
    </source>
</evidence>
<dbReference type="InParanoid" id="A0A3B1IF47"/>
<keyword evidence="5" id="KW-1185">Reference proteome</keyword>
<proteinExistence type="predicted"/>
<dbReference type="InterPro" id="IPR001878">
    <property type="entry name" value="Znf_CCHC"/>
</dbReference>
<organism evidence="4 5">
    <name type="scientific">Astyanax mexicanus</name>
    <name type="common">Blind cave fish</name>
    <name type="synonym">Astyanax fasciatus mexicanus</name>
    <dbReference type="NCBI Taxonomy" id="7994"/>
    <lineage>
        <taxon>Eukaryota</taxon>
        <taxon>Metazoa</taxon>
        <taxon>Chordata</taxon>
        <taxon>Craniata</taxon>
        <taxon>Vertebrata</taxon>
        <taxon>Euteleostomi</taxon>
        <taxon>Actinopterygii</taxon>
        <taxon>Neopterygii</taxon>
        <taxon>Teleostei</taxon>
        <taxon>Ostariophysi</taxon>
        <taxon>Characiformes</taxon>
        <taxon>Characoidei</taxon>
        <taxon>Acestrorhamphidae</taxon>
        <taxon>Acestrorhamphinae</taxon>
        <taxon>Astyanax</taxon>
    </lineage>
</organism>
<feature type="compositionally biased region" description="Basic and acidic residues" evidence="2">
    <location>
        <begin position="153"/>
        <end position="164"/>
    </location>
</feature>
<dbReference type="GO" id="GO:0003676">
    <property type="term" value="F:nucleic acid binding"/>
    <property type="evidence" value="ECO:0007669"/>
    <property type="project" value="InterPro"/>
</dbReference>
<dbReference type="GeneTree" id="ENSGT00940000182127"/>
<evidence type="ECO:0000313" key="5">
    <source>
        <dbReference type="Proteomes" id="UP000018467"/>
    </source>
</evidence>
<evidence type="ECO:0000259" key="3">
    <source>
        <dbReference type="PROSITE" id="PS50158"/>
    </source>
</evidence>
<dbReference type="PROSITE" id="PS50158">
    <property type="entry name" value="ZF_CCHC"/>
    <property type="match status" value="1"/>
</dbReference>
<sequence length="164" mass="18164">YGRVSEGSCGPCGLLLHIKNSELKGKLYREDNLTLDRLIQVIGSYHHKEALILRSPANTNHVSGRARSKPKPKAPSQSGCYKCGAQGHIGRECIQSKNHKCSHCGKRGHFDDFCFHKDKYKSNQDDTPSSQGEGGHIPVRPCPPPPPFTLTRCHKDGSFTQTEK</sequence>
<dbReference type="Gene3D" id="4.10.60.10">
    <property type="entry name" value="Zinc finger, CCHC-type"/>
    <property type="match status" value="1"/>
</dbReference>
<keyword evidence="1" id="KW-0479">Metal-binding</keyword>
<feature type="region of interest" description="Disordered" evidence="2">
    <location>
        <begin position="122"/>
        <end position="164"/>
    </location>
</feature>
<reference evidence="5" key="2">
    <citation type="journal article" date="2014" name="Nat. Commun.">
        <title>The cavefish genome reveals candidate genes for eye loss.</title>
        <authorList>
            <person name="McGaugh S.E."/>
            <person name="Gross J.B."/>
            <person name="Aken B."/>
            <person name="Blin M."/>
            <person name="Borowsky R."/>
            <person name="Chalopin D."/>
            <person name="Hinaux H."/>
            <person name="Jeffery W.R."/>
            <person name="Keene A."/>
            <person name="Ma L."/>
            <person name="Minx P."/>
            <person name="Murphy D."/>
            <person name="O'Quin K.E."/>
            <person name="Retaux S."/>
            <person name="Rohner N."/>
            <person name="Searle S.M."/>
            <person name="Stahl B.A."/>
            <person name="Tabin C."/>
            <person name="Volff J.N."/>
            <person name="Yoshizawa M."/>
            <person name="Warren W.C."/>
        </authorList>
    </citation>
    <scope>NUCLEOTIDE SEQUENCE [LARGE SCALE GENOMIC DNA]</scope>
    <source>
        <strain evidence="5">female</strain>
    </source>
</reference>
<name>A0A3B1IF47_ASTMX</name>
<dbReference type="Ensembl" id="ENSAMXT00000037108.1">
    <property type="protein sequence ID" value="ENSAMXP00000028301.1"/>
    <property type="gene ID" value="ENSAMXG00000032102.1"/>
</dbReference>
<dbReference type="SUPFAM" id="SSF57756">
    <property type="entry name" value="Retrovirus zinc finger-like domains"/>
    <property type="match status" value="1"/>
</dbReference>
<feature type="domain" description="CCHC-type" evidence="3">
    <location>
        <begin position="80"/>
        <end position="93"/>
    </location>
</feature>
<accession>A0A3B1IF47</accession>
<dbReference type="GO" id="GO:0008270">
    <property type="term" value="F:zinc ion binding"/>
    <property type="evidence" value="ECO:0007669"/>
    <property type="project" value="UniProtKB-KW"/>
</dbReference>
<keyword evidence="1" id="KW-0863">Zinc-finger</keyword>
<reference evidence="4" key="3">
    <citation type="submission" date="2025-08" db="UniProtKB">
        <authorList>
            <consortium name="Ensembl"/>
        </authorList>
    </citation>
    <scope>IDENTIFICATION</scope>
</reference>